<dbReference type="InterPro" id="IPR039697">
    <property type="entry name" value="Alcohol_dehydrogenase_Fe"/>
</dbReference>
<evidence type="ECO:0000256" key="8">
    <source>
        <dbReference type="ARBA" id="ARBA00024921"/>
    </source>
</evidence>
<dbReference type="PANTHER" id="PTHR11496:SF83">
    <property type="entry name" value="HYDROXYACID-OXOACID TRANSHYDROGENASE, MITOCHONDRIAL"/>
    <property type="match status" value="1"/>
</dbReference>
<evidence type="ECO:0000256" key="7">
    <source>
        <dbReference type="ARBA" id="ARBA00023128"/>
    </source>
</evidence>
<dbReference type="PROSITE" id="PS00913">
    <property type="entry name" value="ADH_IRON_1"/>
    <property type="match status" value="1"/>
</dbReference>
<keyword evidence="6" id="KW-0560">Oxidoreductase</keyword>
<evidence type="ECO:0000259" key="11">
    <source>
        <dbReference type="Pfam" id="PF25137"/>
    </source>
</evidence>
<evidence type="ECO:0000256" key="1">
    <source>
        <dbReference type="ARBA" id="ARBA00000813"/>
    </source>
</evidence>
<evidence type="ECO:0000256" key="4">
    <source>
        <dbReference type="ARBA" id="ARBA00013182"/>
    </source>
</evidence>
<feature type="domain" description="Fe-containing alcohol dehydrogenase-like C-terminal" evidence="11">
    <location>
        <begin position="320"/>
        <end position="511"/>
    </location>
</feature>
<dbReference type="Pfam" id="PF25137">
    <property type="entry name" value="ADH_Fe_C"/>
    <property type="match status" value="1"/>
</dbReference>
<dbReference type="SUPFAM" id="SSF56796">
    <property type="entry name" value="Dehydroquinate synthase-like"/>
    <property type="match status" value="1"/>
</dbReference>
<comment type="similarity">
    <text evidence="3">Belongs to the iron-containing alcohol dehydrogenase family. Hydroxyacid-oxoacid transhydrogenase subfamily.</text>
</comment>
<evidence type="ECO:0000256" key="2">
    <source>
        <dbReference type="ARBA" id="ARBA00004173"/>
    </source>
</evidence>
<dbReference type="PANTHER" id="PTHR11496">
    <property type="entry name" value="ALCOHOL DEHYDROGENASE"/>
    <property type="match status" value="1"/>
</dbReference>
<comment type="subcellular location">
    <subcellularLocation>
        <location evidence="2">Mitochondrion</location>
    </subcellularLocation>
</comment>
<dbReference type="InterPro" id="IPR056798">
    <property type="entry name" value="ADH_Fe_C"/>
</dbReference>
<dbReference type="GO" id="GO:0047988">
    <property type="term" value="F:hydroxyacid-oxoacid transhydrogenase activity"/>
    <property type="evidence" value="ECO:0007669"/>
    <property type="project" value="UniProtKB-EC"/>
</dbReference>
<sequence>MSQLRRSAIARSLLMRLANSKQCCPHHASGGDGPICVAKLNSGKGNAASGATVIIIHGWYTHLLRLPLSWNHFNEGFNSCFISFIQGSTDYAFEMICSTLRFGRGVTAEIGWDLQYLRARNTLIVTDGRVANTLAFKEVEKSMKNVGINYRIFDEVQVEPSDQSMKKAIDFARRMKCDSFIAVGGGSSIDTCKAAALYASNPEADFLDFVVAPFGKNLLPTNPMLPLIAVPTTAGTGSETTGVAIFDMPEKKCKTALRHRCLKPLLAIIDPLNVISMPRNVAIYSGFDVLCHALESFTAKPYFQRSPRPQRPSLRPVYQGSNPISDIWAQEALKIIAKYFRRSVNDPGDEEARTQMLMASSFAGMGFGNAGVHLCHGLSYPISSQGKHYTDKDYEHSHPLIPHGLSVVTTAAADFVFTTAANPERHAVAARLLGADLTVSASEETIAQKLTDKIRGFMRDFGVPNGLSALGFSHSDIDTLSDAAMNSMSAVSIAPRQTDRAAIAEIYEKSMQIF</sequence>
<protein>
    <recommendedName>
        <fullName evidence="4">hydroxyacid-oxoacid transhydrogenase</fullName>
        <ecNumber evidence="4">1.1.99.24</ecNumber>
    </recommendedName>
</protein>
<evidence type="ECO:0000313" key="14">
    <source>
        <dbReference type="WBParaSite" id="TCNE_0000633701-mRNA-1"/>
    </source>
</evidence>
<dbReference type="InterPro" id="IPR042157">
    <property type="entry name" value="HOT"/>
</dbReference>
<dbReference type="EMBL" id="UYWY01019476">
    <property type="protein sequence ID" value="VDM37649.1"/>
    <property type="molecule type" value="Genomic_DNA"/>
</dbReference>
<evidence type="ECO:0000313" key="12">
    <source>
        <dbReference type="EMBL" id="VDM37649.1"/>
    </source>
</evidence>
<reference evidence="12 13" key="2">
    <citation type="submission" date="2018-11" db="EMBL/GenBank/DDBJ databases">
        <authorList>
            <consortium name="Pathogen Informatics"/>
        </authorList>
    </citation>
    <scope>NUCLEOTIDE SEQUENCE [LARGE SCALE GENOMIC DNA]</scope>
</reference>
<dbReference type="Gene3D" id="1.20.1090.10">
    <property type="entry name" value="Dehydroquinate synthase-like - alpha domain"/>
    <property type="match status" value="1"/>
</dbReference>
<dbReference type="FunFam" id="3.40.50.1970:FF:000003">
    <property type="entry name" value="Alcohol dehydrogenase, iron-containing"/>
    <property type="match status" value="1"/>
</dbReference>
<dbReference type="CDD" id="cd08190">
    <property type="entry name" value="HOT"/>
    <property type="match status" value="1"/>
</dbReference>
<keyword evidence="5" id="KW-0809">Transit peptide</keyword>
<dbReference type="WBParaSite" id="TCNE_0000633701-mRNA-1">
    <property type="protein sequence ID" value="TCNE_0000633701-mRNA-1"/>
    <property type="gene ID" value="TCNE_0000633701"/>
</dbReference>
<gene>
    <name evidence="12" type="ORF">TCNE_LOCUS6337</name>
</gene>
<evidence type="ECO:0000256" key="9">
    <source>
        <dbReference type="ARBA" id="ARBA00049496"/>
    </source>
</evidence>
<evidence type="ECO:0000259" key="10">
    <source>
        <dbReference type="Pfam" id="PF00465"/>
    </source>
</evidence>
<dbReference type="Proteomes" id="UP000050794">
    <property type="component" value="Unassembled WGS sequence"/>
</dbReference>
<dbReference type="InterPro" id="IPR001670">
    <property type="entry name" value="ADH_Fe/GldA"/>
</dbReference>
<dbReference type="Gene3D" id="3.40.50.1970">
    <property type="match status" value="1"/>
</dbReference>
<comment type="function">
    <text evidence="8">Catalyzes the cofactor-independent reversible oxidation of gamma-hydroxybutyrate (GHB) to succinic semialdehyde (SSA) coupled to reduction of 2-ketoglutarate (2-KG) to D-2-hydroxyglutarate (D-2-HG). L-3-hydroxybutyrate (L-3-OHB) is also a substrate for HOT when using 2-KG as hydrogen acceptor, resulting in the formation of D-2-HG.</text>
</comment>
<keyword evidence="13" id="KW-1185">Reference proteome</keyword>
<comment type="catalytic activity">
    <reaction evidence="9">
        <text>4-hydroxybutanoate + 2-oxoglutarate = (R)-2-hydroxyglutarate + succinate semialdehyde</text>
        <dbReference type="Rhea" id="RHEA:24734"/>
        <dbReference type="ChEBI" id="CHEBI:15801"/>
        <dbReference type="ChEBI" id="CHEBI:16724"/>
        <dbReference type="ChEBI" id="CHEBI:16810"/>
        <dbReference type="ChEBI" id="CHEBI:57706"/>
        <dbReference type="EC" id="1.1.99.24"/>
    </reaction>
</comment>
<dbReference type="GO" id="GO:0005739">
    <property type="term" value="C:mitochondrion"/>
    <property type="evidence" value="ECO:0007669"/>
    <property type="project" value="UniProtKB-SubCell"/>
</dbReference>
<evidence type="ECO:0000313" key="13">
    <source>
        <dbReference type="Proteomes" id="UP000050794"/>
    </source>
</evidence>
<evidence type="ECO:0000256" key="6">
    <source>
        <dbReference type="ARBA" id="ARBA00023002"/>
    </source>
</evidence>
<dbReference type="Pfam" id="PF00465">
    <property type="entry name" value="Fe-ADH"/>
    <property type="match status" value="1"/>
</dbReference>
<dbReference type="InterPro" id="IPR018211">
    <property type="entry name" value="ADH_Fe_CS"/>
</dbReference>
<reference evidence="14" key="1">
    <citation type="submission" date="2016-06" db="UniProtKB">
        <authorList>
            <consortium name="WormBaseParasite"/>
        </authorList>
    </citation>
    <scope>IDENTIFICATION</scope>
</reference>
<proteinExistence type="inferred from homology"/>
<feature type="domain" description="Alcohol dehydrogenase iron-type/glycerol dehydrogenase GldA" evidence="10">
    <location>
        <begin position="99"/>
        <end position="271"/>
    </location>
</feature>
<dbReference type="GO" id="GO:0004022">
    <property type="term" value="F:alcohol dehydrogenase (NAD+) activity"/>
    <property type="evidence" value="ECO:0007669"/>
    <property type="project" value="InterPro"/>
</dbReference>
<organism evidence="13 14">
    <name type="scientific">Toxocara canis</name>
    <name type="common">Canine roundworm</name>
    <dbReference type="NCBI Taxonomy" id="6265"/>
    <lineage>
        <taxon>Eukaryota</taxon>
        <taxon>Metazoa</taxon>
        <taxon>Ecdysozoa</taxon>
        <taxon>Nematoda</taxon>
        <taxon>Chromadorea</taxon>
        <taxon>Rhabditida</taxon>
        <taxon>Spirurina</taxon>
        <taxon>Ascaridomorpha</taxon>
        <taxon>Ascaridoidea</taxon>
        <taxon>Toxocaridae</taxon>
        <taxon>Toxocara</taxon>
    </lineage>
</organism>
<dbReference type="FunFam" id="1.20.1090.10:FF:000003">
    <property type="entry name" value="Probable hydroxyacid-oxoacid transhydrogenase, mitochondrial"/>
    <property type="match status" value="1"/>
</dbReference>
<dbReference type="EC" id="1.1.99.24" evidence="4"/>
<accession>A0A183UCW7</accession>
<dbReference type="GO" id="GO:0046872">
    <property type="term" value="F:metal ion binding"/>
    <property type="evidence" value="ECO:0007669"/>
    <property type="project" value="InterPro"/>
</dbReference>
<evidence type="ECO:0000256" key="3">
    <source>
        <dbReference type="ARBA" id="ARBA00010005"/>
    </source>
</evidence>
<name>A0A183UCW7_TOXCA</name>
<dbReference type="AlphaFoldDB" id="A0A183UCW7"/>
<evidence type="ECO:0000256" key="5">
    <source>
        <dbReference type="ARBA" id="ARBA00022946"/>
    </source>
</evidence>
<comment type="catalytic activity">
    <reaction evidence="1">
        <text>(S)-3-hydroxybutanoate + 2-oxoglutarate = (R)-2-hydroxyglutarate + acetoacetate</text>
        <dbReference type="Rhea" id="RHEA:23048"/>
        <dbReference type="ChEBI" id="CHEBI:11047"/>
        <dbReference type="ChEBI" id="CHEBI:13705"/>
        <dbReference type="ChEBI" id="CHEBI:15801"/>
        <dbReference type="ChEBI" id="CHEBI:16810"/>
        <dbReference type="EC" id="1.1.99.24"/>
    </reaction>
</comment>
<keyword evidence="7" id="KW-0496">Mitochondrion</keyword>